<evidence type="ECO:0000313" key="2">
    <source>
        <dbReference type="Proteomes" id="UP001082703"/>
    </source>
</evidence>
<reference evidence="1 2" key="1">
    <citation type="submission" date="2022-11" db="EMBL/GenBank/DDBJ databases">
        <authorList>
            <person name="Caiyu Z."/>
        </authorList>
    </citation>
    <scope>NUCLEOTIDE SEQUENCE [LARGE SCALE GENOMIC DNA]</scope>
    <source>
        <strain evidence="1 2">YR-4</strain>
    </source>
</reference>
<comment type="caution">
    <text evidence="1">The sequence shown here is derived from an EMBL/GenBank/DDBJ whole genome shotgun (WGS) entry which is preliminary data.</text>
</comment>
<evidence type="ECO:0008006" key="3">
    <source>
        <dbReference type="Google" id="ProtNLM"/>
    </source>
</evidence>
<protein>
    <recommendedName>
        <fullName evidence="3">DUF2007 domain-containing protein</fullName>
    </recommendedName>
</protein>
<sequence>MLPWSRSEIYVGYSGSTFNDVCTLLEVNKILYDYHVENQFSGMRGMQGRMAMTRENPDFENLYSVYVAKPDFRQAKRILEQADIQ</sequence>
<accession>A0ABT4BW29</accession>
<evidence type="ECO:0000313" key="1">
    <source>
        <dbReference type="EMBL" id="MCY1715099.1"/>
    </source>
</evidence>
<dbReference type="Proteomes" id="UP001082703">
    <property type="component" value="Unassembled WGS sequence"/>
</dbReference>
<name>A0ABT4BW29_9FIRM</name>
<organism evidence="1 2">
    <name type="scientific">Caproiciproducens galactitolivorans</name>
    <dbReference type="NCBI Taxonomy" id="642589"/>
    <lineage>
        <taxon>Bacteria</taxon>
        <taxon>Bacillati</taxon>
        <taxon>Bacillota</taxon>
        <taxon>Clostridia</taxon>
        <taxon>Eubacteriales</taxon>
        <taxon>Acutalibacteraceae</taxon>
        <taxon>Caproiciproducens</taxon>
    </lineage>
</organism>
<dbReference type="EMBL" id="JAPOHA010000015">
    <property type="protein sequence ID" value="MCY1715099.1"/>
    <property type="molecule type" value="Genomic_DNA"/>
</dbReference>
<gene>
    <name evidence="1" type="ORF">OUY18_12660</name>
</gene>
<dbReference type="RefSeq" id="WP_268059136.1">
    <property type="nucleotide sequence ID" value="NZ_JAPOHA010000015.1"/>
</dbReference>
<proteinExistence type="predicted"/>
<keyword evidence="2" id="KW-1185">Reference proteome</keyword>